<dbReference type="InterPro" id="IPR053136">
    <property type="entry name" value="UTP_pyrophosphatase-like"/>
</dbReference>
<dbReference type="KEGG" id="bvv:BHK69_05000"/>
<keyword evidence="3" id="KW-1185">Reference proteome</keyword>
<dbReference type="InterPro" id="IPR002725">
    <property type="entry name" value="YgjP-like_metallopeptidase"/>
</dbReference>
<dbReference type="OrthoDB" id="9795402at2"/>
<evidence type="ECO:0000313" key="3">
    <source>
        <dbReference type="Proteomes" id="UP000094969"/>
    </source>
</evidence>
<proteinExistence type="predicted"/>
<dbReference type="PANTHER" id="PTHR30399">
    <property type="entry name" value="UNCHARACTERIZED PROTEIN YGJP"/>
    <property type="match status" value="1"/>
</dbReference>
<protein>
    <submittedName>
        <fullName evidence="2">Metal-dependent hydrolase</fullName>
    </submittedName>
</protein>
<keyword evidence="2" id="KW-0378">Hydrolase</keyword>
<dbReference type="PANTHER" id="PTHR30399:SF1">
    <property type="entry name" value="UTP PYROPHOSPHATASE"/>
    <property type="match status" value="1"/>
</dbReference>
<accession>A0A1D7TXS6</accession>
<dbReference type="Pfam" id="PF01863">
    <property type="entry name" value="YgjP-like"/>
    <property type="match status" value="1"/>
</dbReference>
<reference evidence="2 3" key="1">
    <citation type="journal article" date="2015" name="Antonie Van Leeuwenhoek">
        <title>Bosea vaviloviae sp. nov., a new species of slow-growing rhizobia isolated from nodules of the relict species Vavilovia formosa (Stev.) Fed.</title>
        <authorList>
            <person name="Safronova V.I."/>
            <person name="Kuznetsova I.G."/>
            <person name="Sazanova A.L."/>
            <person name="Kimeklis A.K."/>
            <person name="Belimov A.A."/>
            <person name="Andronov E.E."/>
            <person name="Pinaev A.G."/>
            <person name="Chizhevskaya E.P."/>
            <person name="Pukhaev A.R."/>
            <person name="Popov K.P."/>
            <person name="Willems A."/>
            <person name="Tikhonovich I.A."/>
        </authorList>
    </citation>
    <scope>NUCLEOTIDE SEQUENCE [LARGE SCALE GENOMIC DNA]</scope>
    <source>
        <strain evidence="2 3">Vaf18</strain>
    </source>
</reference>
<sequence length="246" mass="27599">MRLSLFKRQPDPDKVEVPHAGTTYPVVVKRRASARRMTLRVSQATGEITLTLPERADFATGRLFAEKHGGWIAARLAKRPLSVPFEPGQSIPYRGVPHRIVHWSKVRGVTHATTDKDGTAIIAVAGEAVHVPRRVKDFLRRAALDDLERAVRTHTATLGIPARKITIRDTTSRWGSCSSKGHLNFSWRLILAPPLVLDYLAAHEVAHLKEMNHSHRFWALTHKLCPRTEEAEIWLKRHGAGLHGFG</sequence>
<dbReference type="AlphaFoldDB" id="A0A1D7TXS6"/>
<dbReference type="STRING" id="1526658.BHK69_05000"/>
<feature type="domain" description="YgjP-like metallopeptidase" evidence="1">
    <location>
        <begin position="35"/>
        <end position="238"/>
    </location>
</feature>
<dbReference type="EMBL" id="CP017147">
    <property type="protein sequence ID" value="AOO79923.1"/>
    <property type="molecule type" value="Genomic_DNA"/>
</dbReference>
<dbReference type="Gene3D" id="3.30.2010.10">
    <property type="entry name" value="Metalloproteases ('zincins'), catalytic domain"/>
    <property type="match status" value="1"/>
</dbReference>
<evidence type="ECO:0000259" key="1">
    <source>
        <dbReference type="Pfam" id="PF01863"/>
    </source>
</evidence>
<organism evidence="2 3">
    <name type="scientific">Bosea vaviloviae</name>
    <dbReference type="NCBI Taxonomy" id="1526658"/>
    <lineage>
        <taxon>Bacteria</taxon>
        <taxon>Pseudomonadati</taxon>
        <taxon>Pseudomonadota</taxon>
        <taxon>Alphaproteobacteria</taxon>
        <taxon>Hyphomicrobiales</taxon>
        <taxon>Boseaceae</taxon>
        <taxon>Bosea</taxon>
    </lineage>
</organism>
<dbReference type="GO" id="GO:0016787">
    <property type="term" value="F:hydrolase activity"/>
    <property type="evidence" value="ECO:0007669"/>
    <property type="project" value="UniProtKB-KW"/>
</dbReference>
<name>A0A1D7TXS6_9HYPH</name>
<dbReference type="CDD" id="cd07344">
    <property type="entry name" value="M48_yhfN_like"/>
    <property type="match status" value="1"/>
</dbReference>
<dbReference type="RefSeq" id="WP_069689145.1">
    <property type="nucleotide sequence ID" value="NZ_CP017147.1"/>
</dbReference>
<evidence type="ECO:0000313" key="2">
    <source>
        <dbReference type="EMBL" id="AOO79923.1"/>
    </source>
</evidence>
<dbReference type="Proteomes" id="UP000094969">
    <property type="component" value="Chromosome"/>
</dbReference>
<gene>
    <name evidence="2" type="ORF">BHK69_05000</name>
</gene>